<reference evidence="1" key="1">
    <citation type="journal article" date="2015" name="Genome Announc.">
        <title>Draft Genome Sequence of Tolypothrix boutellei Strain VB521301.</title>
        <authorList>
            <person name="Chandrababunaidu M.M."/>
            <person name="Singh D."/>
            <person name="Sen D."/>
            <person name="Bhan S."/>
            <person name="Das S."/>
            <person name="Gupta A."/>
            <person name="Adhikary S.P."/>
            <person name="Tripathy S."/>
        </authorList>
    </citation>
    <scope>NUCLEOTIDE SEQUENCE</scope>
    <source>
        <strain evidence="1">VB521301</strain>
    </source>
</reference>
<proteinExistence type="predicted"/>
<accession>A0A0C1R501</accession>
<dbReference type="EMBL" id="JHEG02000022">
    <property type="protein sequence ID" value="KIE12634.1"/>
    <property type="molecule type" value="Genomic_DNA"/>
</dbReference>
<evidence type="ECO:0000313" key="1">
    <source>
        <dbReference type="EMBL" id="KIE12634.1"/>
    </source>
</evidence>
<organism evidence="1">
    <name type="scientific">Tolypothrix bouteillei VB521301</name>
    <dbReference type="NCBI Taxonomy" id="1479485"/>
    <lineage>
        <taxon>Bacteria</taxon>
        <taxon>Bacillati</taxon>
        <taxon>Cyanobacteriota</taxon>
        <taxon>Cyanophyceae</taxon>
        <taxon>Nostocales</taxon>
        <taxon>Tolypothrichaceae</taxon>
        <taxon>Tolypothrix</taxon>
    </lineage>
</organism>
<sequence length="60" mass="6899">MGCIKTERLEVLLREEKPNASDLAKVAHNLDLDEEYVIELRDKSFPPNPYKKKEQSNGTP</sequence>
<name>A0A0C1R501_9CYAN</name>
<comment type="caution">
    <text evidence="1">The sequence shown here is derived from an EMBL/GenBank/DDBJ whole genome shotgun (WGS) entry which is preliminary data.</text>
</comment>
<dbReference type="AlphaFoldDB" id="A0A0C1R501"/>
<protein>
    <submittedName>
        <fullName evidence="1">Uncharacterized protein</fullName>
    </submittedName>
</protein>
<gene>
    <name evidence="1" type="ORF">DA73_0208655</name>
</gene>